<evidence type="ECO:0000256" key="6">
    <source>
        <dbReference type="ARBA" id="ARBA00022679"/>
    </source>
</evidence>
<keyword evidence="10 16" id="KW-0067">ATP-binding</keyword>
<evidence type="ECO:0000256" key="2">
    <source>
        <dbReference type="ARBA" id="ARBA00012513"/>
    </source>
</evidence>
<dbReference type="PROSITE" id="PS00107">
    <property type="entry name" value="PROTEIN_KINASE_ATP"/>
    <property type="match status" value="1"/>
</dbReference>
<evidence type="ECO:0000256" key="16">
    <source>
        <dbReference type="PROSITE-ProRule" id="PRU10141"/>
    </source>
</evidence>
<dbReference type="EC" id="2.7.11.1" evidence="2"/>
<keyword evidence="5" id="KW-0597">Phosphoprotein</keyword>
<comment type="catalytic activity">
    <reaction evidence="14">
        <text>L-threonyl-[protein] + ATP = O-phospho-L-threonyl-[protein] + ADP + H(+)</text>
        <dbReference type="Rhea" id="RHEA:46608"/>
        <dbReference type="Rhea" id="RHEA-COMP:11060"/>
        <dbReference type="Rhea" id="RHEA-COMP:11605"/>
        <dbReference type="ChEBI" id="CHEBI:15378"/>
        <dbReference type="ChEBI" id="CHEBI:30013"/>
        <dbReference type="ChEBI" id="CHEBI:30616"/>
        <dbReference type="ChEBI" id="CHEBI:61977"/>
        <dbReference type="ChEBI" id="CHEBI:456216"/>
        <dbReference type="EC" id="2.7.11.1"/>
    </reaction>
</comment>
<feature type="compositionally biased region" description="Low complexity" evidence="17">
    <location>
        <begin position="127"/>
        <end position="139"/>
    </location>
</feature>
<evidence type="ECO:0000256" key="11">
    <source>
        <dbReference type="ARBA" id="ARBA00022989"/>
    </source>
</evidence>
<dbReference type="eggNOG" id="KOG1187">
    <property type="taxonomic scope" value="Eukaryota"/>
</dbReference>
<evidence type="ECO:0000256" key="17">
    <source>
        <dbReference type="SAM" id="MobiDB-lite"/>
    </source>
</evidence>
<dbReference type="FunFam" id="3.30.200.20:FF:000207">
    <property type="entry name" value="proline-rich receptor-like protein kinase PERK1"/>
    <property type="match status" value="1"/>
</dbReference>
<keyword evidence="3" id="KW-1003">Cell membrane</keyword>
<dbReference type="Pfam" id="PF07714">
    <property type="entry name" value="PK_Tyr_Ser-Thr"/>
    <property type="match status" value="1"/>
</dbReference>
<feature type="region of interest" description="Disordered" evidence="17">
    <location>
        <begin position="637"/>
        <end position="673"/>
    </location>
</feature>
<dbReference type="InterPro" id="IPR011009">
    <property type="entry name" value="Kinase-like_dom_sf"/>
</dbReference>
<protein>
    <recommendedName>
        <fullName evidence="2">non-specific serine/threonine protein kinase</fullName>
        <ecNumber evidence="2">2.7.11.1</ecNumber>
    </recommendedName>
</protein>
<keyword evidence="12 18" id="KW-0472">Membrane</keyword>
<dbReference type="InterPro" id="IPR000719">
    <property type="entry name" value="Prot_kinase_dom"/>
</dbReference>
<feature type="transmembrane region" description="Helical" evidence="18">
    <location>
        <begin position="186"/>
        <end position="210"/>
    </location>
</feature>
<evidence type="ECO:0000256" key="12">
    <source>
        <dbReference type="ARBA" id="ARBA00023136"/>
    </source>
</evidence>
<dbReference type="FunFam" id="1.10.510.10:FF:000239">
    <property type="entry name" value="Proline-rich receptor-like protein kinase PERK1"/>
    <property type="match status" value="1"/>
</dbReference>
<feature type="compositionally biased region" description="Low complexity" evidence="17">
    <location>
        <begin position="16"/>
        <end position="28"/>
    </location>
</feature>
<evidence type="ECO:0000256" key="5">
    <source>
        <dbReference type="ARBA" id="ARBA00022553"/>
    </source>
</evidence>
<keyword evidence="9" id="KW-0418">Kinase</keyword>
<feature type="compositionally biased region" description="Low complexity" evidence="17">
    <location>
        <begin position="155"/>
        <end position="177"/>
    </location>
</feature>
<feature type="domain" description="Protein kinase" evidence="19">
    <location>
        <begin position="312"/>
        <end position="590"/>
    </location>
</feature>
<dbReference type="PANTHER" id="PTHR47982:SF71">
    <property type="entry name" value="PROLINE-RICH RECEPTOR-LIKE PROTEIN KINASE PERK5"/>
    <property type="match status" value="1"/>
</dbReference>
<evidence type="ECO:0000256" key="4">
    <source>
        <dbReference type="ARBA" id="ARBA00022527"/>
    </source>
</evidence>
<dbReference type="PROSITE" id="PS50011">
    <property type="entry name" value="PROTEIN_KINASE_DOM"/>
    <property type="match status" value="1"/>
</dbReference>
<evidence type="ECO:0000313" key="21">
    <source>
        <dbReference type="Proteomes" id="UP000029120"/>
    </source>
</evidence>
<accession>A0A087GJM2</accession>
<evidence type="ECO:0000256" key="8">
    <source>
        <dbReference type="ARBA" id="ARBA00022741"/>
    </source>
</evidence>
<evidence type="ECO:0000256" key="1">
    <source>
        <dbReference type="ARBA" id="ARBA00004162"/>
    </source>
</evidence>
<dbReference type="Gene3D" id="3.30.200.20">
    <property type="entry name" value="Phosphorylase Kinase, domain 1"/>
    <property type="match status" value="1"/>
</dbReference>
<reference evidence="21" key="1">
    <citation type="journal article" date="2015" name="Nat. Plants">
        <title>Genome expansion of Arabis alpina linked with retrotransposition and reduced symmetric DNA methylation.</title>
        <authorList>
            <person name="Willing E.M."/>
            <person name="Rawat V."/>
            <person name="Mandakova T."/>
            <person name="Maumus F."/>
            <person name="James G.V."/>
            <person name="Nordstroem K.J."/>
            <person name="Becker C."/>
            <person name="Warthmann N."/>
            <person name="Chica C."/>
            <person name="Szarzynska B."/>
            <person name="Zytnicki M."/>
            <person name="Albani M.C."/>
            <person name="Kiefer C."/>
            <person name="Bergonzi S."/>
            <person name="Castaings L."/>
            <person name="Mateos J.L."/>
            <person name="Berns M.C."/>
            <person name="Bujdoso N."/>
            <person name="Piofczyk T."/>
            <person name="de Lorenzo L."/>
            <person name="Barrero-Sicilia C."/>
            <person name="Mateos I."/>
            <person name="Piednoel M."/>
            <person name="Hagmann J."/>
            <person name="Chen-Min-Tao R."/>
            <person name="Iglesias-Fernandez R."/>
            <person name="Schuster S.C."/>
            <person name="Alonso-Blanco C."/>
            <person name="Roudier F."/>
            <person name="Carbonero P."/>
            <person name="Paz-Ares J."/>
            <person name="Davis S.J."/>
            <person name="Pecinka A."/>
            <person name="Quesneville H."/>
            <person name="Colot V."/>
            <person name="Lysak M.A."/>
            <person name="Weigel D."/>
            <person name="Coupland G."/>
            <person name="Schneeberger K."/>
        </authorList>
    </citation>
    <scope>NUCLEOTIDE SEQUENCE [LARGE SCALE GENOMIC DNA]</scope>
    <source>
        <strain evidence="21">cv. Pajares</strain>
    </source>
</reference>
<evidence type="ECO:0000259" key="19">
    <source>
        <dbReference type="PROSITE" id="PS50011"/>
    </source>
</evidence>
<keyword evidence="11 18" id="KW-1133">Transmembrane helix</keyword>
<dbReference type="AlphaFoldDB" id="A0A087GJM2"/>
<dbReference type="Gramene" id="KFK30074">
    <property type="protein sequence ID" value="KFK30074"/>
    <property type="gene ID" value="AALP_AA7G213300"/>
</dbReference>
<organism evidence="20 21">
    <name type="scientific">Arabis alpina</name>
    <name type="common">Alpine rock-cress</name>
    <dbReference type="NCBI Taxonomy" id="50452"/>
    <lineage>
        <taxon>Eukaryota</taxon>
        <taxon>Viridiplantae</taxon>
        <taxon>Streptophyta</taxon>
        <taxon>Embryophyta</taxon>
        <taxon>Tracheophyta</taxon>
        <taxon>Spermatophyta</taxon>
        <taxon>Magnoliopsida</taxon>
        <taxon>eudicotyledons</taxon>
        <taxon>Gunneridae</taxon>
        <taxon>Pentapetalae</taxon>
        <taxon>rosids</taxon>
        <taxon>malvids</taxon>
        <taxon>Brassicales</taxon>
        <taxon>Brassicaceae</taxon>
        <taxon>Arabideae</taxon>
        <taxon>Arabis</taxon>
    </lineage>
</organism>
<feature type="region of interest" description="Disordered" evidence="17">
    <location>
        <begin position="1"/>
        <end position="180"/>
    </location>
</feature>
<evidence type="ECO:0000256" key="3">
    <source>
        <dbReference type="ARBA" id="ARBA00022475"/>
    </source>
</evidence>
<evidence type="ECO:0000256" key="18">
    <source>
        <dbReference type="SAM" id="Phobius"/>
    </source>
</evidence>
<dbReference type="EMBL" id="CM002875">
    <property type="protein sequence ID" value="KFK30074.1"/>
    <property type="molecule type" value="Genomic_DNA"/>
</dbReference>
<dbReference type="SUPFAM" id="SSF56112">
    <property type="entry name" value="Protein kinase-like (PK-like)"/>
    <property type="match status" value="1"/>
</dbReference>
<dbReference type="PANTHER" id="PTHR47982">
    <property type="entry name" value="PROLINE-RICH RECEPTOR-LIKE PROTEIN KINASE PERK4"/>
    <property type="match status" value="1"/>
</dbReference>
<comment type="catalytic activity">
    <reaction evidence="15">
        <text>L-seryl-[protein] + ATP = O-phospho-L-seryl-[protein] + ADP + H(+)</text>
        <dbReference type="Rhea" id="RHEA:17989"/>
        <dbReference type="Rhea" id="RHEA-COMP:9863"/>
        <dbReference type="Rhea" id="RHEA-COMP:11604"/>
        <dbReference type="ChEBI" id="CHEBI:15378"/>
        <dbReference type="ChEBI" id="CHEBI:29999"/>
        <dbReference type="ChEBI" id="CHEBI:30616"/>
        <dbReference type="ChEBI" id="CHEBI:83421"/>
        <dbReference type="ChEBI" id="CHEBI:456216"/>
        <dbReference type="EC" id="2.7.11.1"/>
    </reaction>
</comment>
<dbReference type="GO" id="GO:0005524">
    <property type="term" value="F:ATP binding"/>
    <property type="evidence" value="ECO:0007669"/>
    <property type="project" value="UniProtKB-UniRule"/>
</dbReference>
<feature type="compositionally biased region" description="Pro residues" evidence="17">
    <location>
        <begin position="43"/>
        <end position="88"/>
    </location>
</feature>
<evidence type="ECO:0000313" key="20">
    <source>
        <dbReference type="EMBL" id="KFK30074.1"/>
    </source>
</evidence>
<keyword evidence="7 18" id="KW-0812">Transmembrane</keyword>
<dbReference type="GO" id="GO:0004674">
    <property type="term" value="F:protein serine/threonine kinase activity"/>
    <property type="evidence" value="ECO:0007669"/>
    <property type="project" value="UniProtKB-KW"/>
</dbReference>
<gene>
    <name evidence="20" type="ordered locus">AALP_Aa7g213300</name>
</gene>
<evidence type="ECO:0000256" key="13">
    <source>
        <dbReference type="ARBA" id="ARBA00023180"/>
    </source>
</evidence>
<evidence type="ECO:0000256" key="10">
    <source>
        <dbReference type="ARBA" id="ARBA00022840"/>
    </source>
</evidence>
<dbReference type="OMA" id="GNWGPQQ"/>
<proteinExistence type="predicted"/>
<dbReference type="InterPro" id="IPR047117">
    <property type="entry name" value="PERK1-13-like"/>
</dbReference>
<keyword evidence="8 16" id="KW-0547">Nucleotide-binding</keyword>
<evidence type="ECO:0000256" key="9">
    <source>
        <dbReference type="ARBA" id="ARBA00022777"/>
    </source>
</evidence>
<evidence type="ECO:0000256" key="15">
    <source>
        <dbReference type="ARBA" id="ARBA00048679"/>
    </source>
</evidence>
<dbReference type="OrthoDB" id="4062651at2759"/>
<feature type="region of interest" description="Disordered" evidence="17">
    <location>
        <begin position="254"/>
        <end position="295"/>
    </location>
</feature>
<comment type="subcellular location">
    <subcellularLocation>
        <location evidence="1">Cell membrane</location>
        <topology evidence="1">Single-pass membrane protein</topology>
    </subcellularLocation>
</comment>
<dbReference type="InterPro" id="IPR008271">
    <property type="entry name" value="Ser/Thr_kinase_AS"/>
</dbReference>
<keyword evidence="21" id="KW-1185">Reference proteome</keyword>
<dbReference type="SMART" id="SM00220">
    <property type="entry name" value="S_TKc"/>
    <property type="match status" value="1"/>
</dbReference>
<feature type="compositionally biased region" description="Polar residues" evidence="17">
    <location>
        <begin position="263"/>
        <end position="295"/>
    </location>
</feature>
<dbReference type="InterPro" id="IPR017441">
    <property type="entry name" value="Protein_kinase_ATP_BS"/>
</dbReference>
<evidence type="ECO:0000256" key="14">
    <source>
        <dbReference type="ARBA" id="ARBA00047899"/>
    </source>
</evidence>
<dbReference type="Gene3D" id="1.10.510.10">
    <property type="entry name" value="Transferase(Phosphotransferase) domain 1"/>
    <property type="match status" value="1"/>
</dbReference>
<keyword evidence="13" id="KW-0325">Glycoprotein</keyword>
<dbReference type="PROSITE" id="PS00108">
    <property type="entry name" value="PROTEIN_KINASE_ST"/>
    <property type="match status" value="1"/>
</dbReference>
<keyword evidence="4" id="KW-0723">Serine/threonine-protein kinase</keyword>
<dbReference type="Proteomes" id="UP000029120">
    <property type="component" value="Chromosome 7"/>
</dbReference>
<dbReference type="GO" id="GO:0005886">
    <property type="term" value="C:plasma membrane"/>
    <property type="evidence" value="ECO:0007669"/>
    <property type="project" value="UniProtKB-SubCell"/>
</dbReference>
<sequence>MADSPENAPPAPETPNPGSSSPPSNDTSPPSPPSSTPPSSNSAPPPTNASPPPAPPQQETSPPPSTPSPPVVANPPPQTPENPSPPSPEGSSPVTPLAPPQTPVNQSPPSERPTPTSPGGNDDRNRTNGGNNNGNNRDGSIPSPPGNRNSGDGGSFSPPRSISPPRNSGDSDSSLSSGDHHQQANIGLIIGVLAGAGLLLLLLVLICVCCNKKKRKKSPQVNHMHYYNNNPFGAQTGNGGYYNNGTPQDHVVNMASQGGGNWGPQQPVSGPHSDSSNVTGRTPPTPSPQAKTLGHNQSTFTYDELSIATEGFSQSNLLGQGGFGYVHKGVLPSGKEVAVKSLKLGSGQGEREFQAEVEIISRVHHRHLVSLVGYCISGGQRLLVYEFLPNNTLEFHLHGKGRPVMEWSIRVKIALGSARGLAYLHEDCHPRIIHRDIKAANILLDFSFETQVADFGLAKLSQDNYTHVSTRVMGTFGYLAPEYASSGKLSDKSDVFSFGVMLLELITGRPPVDLTGEMEDSLVDWARPLCLKAAQDGDYSQLADPRLETNYDQQEMARMASCAAAAIRHSARRRPKMSQIVRALEGDMSMDDLSEAGGRAGQNRNLSPGSVSSEYDASSYSTDMKRFRKLALESKEYGSSEYGGVTSEYGLNPSASSSEEMHRGSMKRNNPQL</sequence>
<dbReference type="InterPro" id="IPR001245">
    <property type="entry name" value="Ser-Thr/Tyr_kinase_cat_dom"/>
</dbReference>
<keyword evidence="6" id="KW-0808">Transferase</keyword>
<feature type="region of interest" description="Disordered" evidence="17">
    <location>
        <begin position="591"/>
        <end position="618"/>
    </location>
</feature>
<feature type="binding site" evidence="16">
    <location>
        <position position="340"/>
    </location>
    <ligand>
        <name>ATP</name>
        <dbReference type="ChEBI" id="CHEBI:30616"/>
    </ligand>
</feature>
<dbReference type="GO" id="GO:0090406">
    <property type="term" value="C:pollen tube"/>
    <property type="evidence" value="ECO:0007669"/>
    <property type="project" value="EnsemblPlants"/>
</dbReference>
<evidence type="ECO:0000256" key="7">
    <source>
        <dbReference type="ARBA" id="ARBA00022692"/>
    </source>
</evidence>
<name>A0A087GJM2_ARAAL</name>